<dbReference type="RefSeq" id="WP_136558050.1">
    <property type="nucleotide sequence ID" value="NZ_STGT01000002.1"/>
</dbReference>
<keyword evidence="3" id="KW-1185">Reference proteome</keyword>
<evidence type="ECO:0000313" key="3">
    <source>
        <dbReference type="Proteomes" id="UP000309667"/>
    </source>
</evidence>
<reference evidence="2 3" key="1">
    <citation type="submission" date="2019-04" db="EMBL/GenBank/DDBJ databases">
        <title>Genome sequence of strain 7209-2.</title>
        <authorList>
            <person name="Gao J."/>
            <person name="Sun J."/>
        </authorList>
    </citation>
    <scope>NUCLEOTIDE SEQUENCE [LARGE SCALE GENOMIC DNA]</scope>
    <source>
        <strain evidence="2 3">7209-2</strain>
    </source>
</reference>
<evidence type="ECO:0000259" key="1">
    <source>
        <dbReference type="Pfam" id="PF07969"/>
    </source>
</evidence>
<dbReference type="PANTHER" id="PTHR32027:SF9">
    <property type="entry name" value="BLL3847 PROTEIN"/>
    <property type="match status" value="1"/>
</dbReference>
<dbReference type="InterPro" id="IPR032466">
    <property type="entry name" value="Metal_Hydrolase"/>
</dbReference>
<dbReference type="Pfam" id="PF07969">
    <property type="entry name" value="Amidohydro_3"/>
    <property type="match status" value="1"/>
</dbReference>
<gene>
    <name evidence="2" type="ORF">E9677_10610</name>
</gene>
<evidence type="ECO:0000313" key="2">
    <source>
        <dbReference type="EMBL" id="THV15783.1"/>
    </source>
</evidence>
<dbReference type="CDD" id="cd01293">
    <property type="entry name" value="Bact_CD"/>
    <property type="match status" value="1"/>
</dbReference>
<dbReference type="EMBL" id="STGT01000002">
    <property type="protein sequence ID" value="THV15783.1"/>
    <property type="molecule type" value="Genomic_DNA"/>
</dbReference>
<sequence>MRSIPTFDTLIRNAALQGRGALSDIGIRDGRIAAIIPVAQRGEEKAHVVEDVGGRLVLPGFVDTHVHLDKSCLLACCKGVGGGLKGAVAAVSRLKQQFTEEDVYRRGARTIEMAILQGTMHMRTHVEVDPRVGLRSLAAIQRLKRDYAFAIDLSICVFPQEGLFNDPGTEALLEQALDSGADLLGGCPYTDSDPSAHMERIFAMAESHDVDLDFHLDFDLDPSWTHMDDICRLTEAKGRQGRVAIGHVTKLAAMEEGTFERHVTQLSAAGVAVTALPSTDLYLNGRDKGFRAARGVAPVHILAERGITTSIATNNVMNPFTPYGDCSLLRMANLYANIMHIGPDGFSRCLDLITRDAARLMRIDAYGLAPGHFADLIVQDATDEDEAFGSIAPVLMGFKKGRKTFERRAEILSWSTSADPTG</sequence>
<name>A0ABY2QXI5_9HYPH</name>
<proteinExistence type="predicted"/>
<dbReference type="Gene3D" id="2.30.40.10">
    <property type="entry name" value="Urease, subunit C, domain 1"/>
    <property type="match status" value="1"/>
</dbReference>
<protein>
    <submittedName>
        <fullName evidence="2">Amidohydrolase</fullName>
    </submittedName>
</protein>
<dbReference type="Gene3D" id="3.20.20.140">
    <property type="entry name" value="Metal-dependent hydrolases"/>
    <property type="match status" value="1"/>
</dbReference>
<organism evidence="2 3">
    <name type="scientific">Rhizobium rhizophilum</name>
    <dbReference type="NCBI Taxonomy" id="1850373"/>
    <lineage>
        <taxon>Bacteria</taxon>
        <taxon>Pseudomonadati</taxon>
        <taxon>Pseudomonadota</taxon>
        <taxon>Alphaproteobacteria</taxon>
        <taxon>Hyphomicrobiales</taxon>
        <taxon>Rhizobiaceae</taxon>
        <taxon>Rhizobium/Agrobacterium group</taxon>
        <taxon>Rhizobium</taxon>
    </lineage>
</organism>
<accession>A0ABY2QXI5</accession>
<comment type="caution">
    <text evidence="2">The sequence shown here is derived from an EMBL/GenBank/DDBJ whole genome shotgun (WGS) entry which is preliminary data.</text>
</comment>
<feature type="domain" description="Amidohydrolase 3" evidence="1">
    <location>
        <begin position="162"/>
        <end position="382"/>
    </location>
</feature>
<dbReference type="InterPro" id="IPR011059">
    <property type="entry name" value="Metal-dep_hydrolase_composite"/>
</dbReference>
<dbReference type="InterPro" id="IPR052349">
    <property type="entry name" value="Metallo-hydrolase_Enzymes"/>
</dbReference>
<dbReference type="SUPFAM" id="SSF51556">
    <property type="entry name" value="Metallo-dependent hydrolases"/>
    <property type="match status" value="1"/>
</dbReference>
<dbReference type="PANTHER" id="PTHR32027">
    <property type="entry name" value="CYTOSINE DEAMINASE"/>
    <property type="match status" value="1"/>
</dbReference>
<dbReference type="SUPFAM" id="SSF51338">
    <property type="entry name" value="Composite domain of metallo-dependent hydrolases"/>
    <property type="match status" value="1"/>
</dbReference>
<dbReference type="Proteomes" id="UP000309667">
    <property type="component" value="Unassembled WGS sequence"/>
</dbReference>
<dbReference type="InterPro" id="IPR013108">
    <property type="entry name" value="Amidohydro_3"/>
</dbReference>